<protein>
    <submittedName>
        <fullName evidence="1">Uncharacterized protein</fullName>
    </submittedName>
</protein>
<dbReference type="Gene3D" id="3.40.50.300">
    <property type="entry name" value="P-loop containing nucleotide triphosphate hydrolases"/>
    <property type="match status" value="1"/>
</dbReference>
<evidence type="ECO:0000313" key="2">
    <source>
        <dbReference type="Proteomes" id="UP000714275"/>
    </source>
</evidence>
<reference evidence="1" key="1">
    <citation type="journal article" date="2020" name="New Phytol.">
        <title>Comparative genomics reveals dynamic genome evolution in host specialist ectomycorrhizal fungi.</title>
        <authorList>
            <person name="Lofgren L.A."/>
            <person name="Nguyen N.H."/>
            <person name="Vilgalys R."/>
            <person name="Ruytinx J."/>
            <person name="Liao H.L."/>
            <person name="Branco S."/>
            <person name="Kuo A."/>
            <person name="LaButti K."/>
            <person name="Lipzen A."/>
            <person name="Andreopoulos W."/>
            <person name="Pangilinan J."/>
            <person name="Riley R."/>
            <person name="Hundley H."/>
            <person name="Na H."/>
            <person name="Barry K."/>
            <person name="Grigoriev I.V."/>
            <person name="Stajich J.E."/>
            <person name="Kennedy P.G."/>
        </authorList>
    </citation>
    <scope>NUCLEOTIDE SEQUENCE</scope>
    <source>
        <strain evidence="1">DOB743</strain>
    </source>
</reference>
<sequence>MTMPKLWDNPYLAHRHPTERATSTSSASTFNGASASAREPLYGFVPRMVNADQVRQALEHDLNPFTKQPHTAQYKKILEARKKLPVFAQMTEFYKIVSSSSCPTPFAPTYVYSSTNTKSLSWSARPAQARPRSKLALPRQIFSLVIFEQSLIDSFCY</sequence>
<keyword evidence="2" id="KW-1185">Reference proteome</keyword>
<dbReference type="AlphaFoldDB" id="A0A9P6ZK75"/>
<dbReference type="InterPro" id="IPR027417">
    <property type="entry name" value="P-loop_NTPase"/>
</dbReference>
<accession>A0A9P6ZK75</accession>
<gene>
    <name evidence="1" type="ORF">EV702DRAFT_1143166</name>
</gene>
<name>A0A9P6ZK75_9AGAM</name>
<proteinExistence type="predicted"/>
<organism evidence="1 2">
    <name type="scientific">Suillus placidus</name>
    <dbReference type="NCBI Taxonomy" id="48579"/>
    <lineage>
        <taxon>Eukaryota</taxon>
        <taxon>Fungi</taxon>
        <taxon>Dikarya</taxon>
        <taxon>Basidiomycota</taxon>
        <taxon>Agaricomycotina</taxon>
        <taxon>Agaricomycetes</taxon>
        <taxon>Agaricomycetidae</taxon>
        <taxon>Boletales</taxon>
        <taxon>Suillineae</taxon>
        <taxon>Suillaceae</taxon>
        <taxon>Suillus</taxon>
    </lineage>
</organism>
<evidence type="ECO:0000313" key="1">
    <source>
        <dbReference type="EMBL" id="KAG1768872.1"/>
    </source>
</evidence>
<dbReference type="EMBL" id="JABBWD010000076">
    <property type="protein sequence ID" value="KAG1768872.1"/>
    <property type="molecule type" value="Genomic_DNA"/>
</dbReference>
<comment type="caution">
    <text evidence="1">The sequence shown here is derived from an EMBL/GenBank/DDBJ whole genome shotgun (WGS) entry which is preliminary data.</text>
</comment>
<dbReference type="Proteomes" id="UP000714275">
    <property type="component" value="Unassembled WGS sequence"/>
</dbReference>
<dbReference type="OrthoDB" id="10253254at2759"/>